<evidence type="ECO:0000256" key="6">
    <source>
        <dbReference type="ARBA" id="ARBA00022771"/>
    </source>
</evidence>
<sequence>MGPRRKAKHKGLGKHRHLKRGIRDLKNRGKDIDQIFESLYRDDNLDTDTTELKGQGMFYCKYCDRYFIDSNALTGHEATKFHKRRLKALSAHEEHVP</sequence>
<evidence type="ECO:0000256" key="10">
    <source>
        <dbReference type="PROSITE-ProRule" id="PRU00042"/>
    </source>
</evidence>
<evidence type="ECO:0000313" key="12">
    <source>
        <dbReference type="EMBL" id="SJK86123.1"/>
    </source>
</evidence>
<comment type="subcellular location">
    <subcellularLocation>
        <location evidence="2">Cytoplasm</location>
    </subcellularLocation>
    <subcellularLocation>
        <location evidence="1">Nucleus</location>
    </subcellularLocation>
</comment>
<keyword evidence="3" id="KW-0963">Cytoplasm</keyword>
<dbReference type="Gene3D" id="3.30.160.60">
    <property type="entry name" value="Classic Zinc Finger"/>
    <property type="match status" value="1"/>
</dbReference>
<reference evidence="12 13" key="2">
    <citation type="journal article" date="2013" name="PLoS ONE">
        <title>Whole genome mapping and re-organization of the nuclear and mitochondrial genomes of Babesia microti isolates.</title>
        <authorList>
            <person name="Cornillot E."/>
            <person name="Dassouli A."/>
            <person name="Garg A."/>
            <person name="Pachikara N."/>
            <person name="Randazzo S."/>
            <person name="Depoix D."/>
            <person name="Carcy B."/>
            <person name="Delbecq S."/>
            <person name="Frutos R."/>
            <person name="Silva J.C."/>
            <person name="Sutton R."/>
            <person name="Krause P.J."/>
            <person name="Mamoun C.B."/>
        </authorList>
    </citation>
    <scope>NUCLEOTIDE SEQUENCE [LARGE SCALE GENOMIC DNA]</scope>
    <source>
        <strain evidence="12 13">RI</strain>
    </source>
</reference>
<reference evidence="12 13" key="3">
    <citation type="journal article" date="2016" name="Sci. Rep.">
        <title>Genome-wide diversity and gene expression profiling of Babesia microti isolates identify polymorphic genes that mediate host-pathogen interactions.</title>
        <authorList>
            <person name="Silva J.C."/>
            <person name="Cornillot E."/>
            <person name="McCracken C."/>
            <person name="Usmani-Brown S."/>
            <person name="Dwivedi A."/>
            <person name="Ifeonu O.O."/>
            <person name="Crabtree J."/>
            <person name="Gotia H.T."/>
            <person name="Virji A.Z."/>
            <person name="Reynes C."/>
            <person name="Colinge J."/>
            <person name="Kumar V."/>
            <person name="Lawres L."/>
            <person name="Pazzi J.E."/>
            <person name="Pablo J.V."/>
            <person name="Hung C."/>
            <person name="Brancato J."/>
            <person name="Kumari P."/>
            <person name="Orvis J."/>
            <person name="Tretina K."/>
            <person name="Chibucos M."/>
            <person name="Ott S."/>
            <person name="Sadzewicz L."/>
            <person name="Sengamalay N."/>
            <person name="Shetty A.C."/>
            <person name="Su Q."/>
            <person name="Tallon L."/>
            <person name="Fraser C.M."/>
            <person name="Frutos R."/>
            <person name="Molina D.M."/>
            <person name="Krause P.J."/>
            <person name="Ben Mamoun C."/>
        </authorList>
    </citation>
    <scope>NUCLEOTIDE SEQUENCE [LARGE SCALE GENOMIC DNA]</scope>
    <source>
        <strain evidence="12 13">RI</strain>
    </source>
</reference>
<evidence type="ECO:0000256" key="1">
    <source>
        <dbReference type="ARBA" id="ARBA00004123"/>
    </source>
</evidence>
<evidence type="ECO:0000259" key="11">
    <source>
        <dbReference type="PROSITE" id="PS50157"/>
    </source>
</evidence>
<dbReference type="PANTHER" id="PTHR46095:SF1">
    <property type="entry name" value="ZINC FINGER PROTEIN 593"/>
    <property type="match status" value="1"/>
</dbReference>
<dbReference type="PROSITE" id="PS00028">
    <property type="entry name" value="ZINC_FINGER_C2H2_1"/>
    <property type="match status" value="1"/>
</dbReference>
<dbReference type="AlphaFoldDB" id="A0A1R4AAU4"/>
<dbReference type="OrthoDB" id="24683at2759"/>
<dbReference type="GeneID" id="24424508"/>
<feature type="domain" description="C2H2-type" evidence="11">
    <location>
        <begin position="58"/>
        <end position="87"/>
    </location>
</feature>
<keyword evidence="6 10" id="KW-0863">Zinc-finger</keyword>
<evidence type="ECO:0000256" key="9">
    <source>
        <dbReference type="ARBA" id="ARBA00038064"/>
    </source>
</evidence>
<dbReference type="InterPro" id="IPR051879">
    <property type="entry name" value="C2H2-ZF_Maturation_Protein"/>
</dbReference>
<dbReference type="InterPro" id="IPR003604">
    <property type="entry name" value="Matrin/U1-like-C_Znf_C2H2"/>
</dbReference>
<keyword evidence="4" id="KW-0690">Ribosome biogenesis</keyword>
<gene>
    <name evidence="12" type="ORF">BMR1_02g03635</name>
</gene>
<evidence type="ECO:0000256" key="3">
    <source>
        <dbReference type="ARBA" id="ARBA00022490"/>
    </source>
</evidence>
<dbReference type="InterPro" id="IPR036236">
    <property type="entry name" value="Znf_C2H2_sf"/>
</dbReference>
<dbReference type="KEGG" id="bmic:BMR1_02g03635"/>
<dbReference type="GO" id="GO:0005737">
    <property type="term" value="C:cytoplasm"/>
    <property type="evidence" value="ECO:0007669"/>
    <property type="project" value="UniProtKB-SubCell"/>
</dbReference>
<evidence type="ECO:0000256" key="7">
    <source>
        <dbReference type="ARBA" id="ARBA00022833"/>
    </source>
</evidence>
<keyword evidence="7" id="KW-0862">Zinc</keyword>
<dbReference type="SMART" id="SM00451">
    <property type="entry name" value="ZnF_U1"/>
    <property type="match status" value="1"/>
</dbReference>
<dbReference type="RefSeq" id="XP_021338317.1">
    <property type="nucleotide sequence ID" value="XM_021481708.1"/>
</dbReference>
<protein>
    <submittedName>
        <fullName evidence="12">BUD20, bud site selection protein 20</fullName>
    </submittedName>
</protein>
<evidence type="ECO:0000256" key="2">
    <source>
        <dbReference type="ARBA" id="ARBA00004496"/>
    </source>
</evidence>
<dbReference type="InterPro" id="IPR013087">
    <property type="entry name" value="Znf_C2H2_type"/>
</dbReference>
<dbReference type="VEuPathDB" id="PiroplasmaDB:BMR1_02g03635"/>
<dbReference type="GO" id="GO:0005634">
    <property type="term" value="C:nucleus"/>
    <property type="evidence" value="ECO:0007669"/>
    <property type="project" value="UniProtKB-SubCell"/>
</dbReference>
<evidence type="ECO:0000256" key="4">
    <source>
        <dbReference type="ARBA" id="ARBA00022517"/>
    </source>
</evidence>
<dbReference type="SUPFAM" id="SSF57667">
    <property type="entry name" value="beta-beta-alpha zinc fingers"/>
    <property type="match status" value="1"/>
</dbReference>
<name>A0A1R4AAU4_BABMR</name>
<dbReference type="GO" id="GO:0042254">
    <property type="term" value="P:ribosome biogenesis"/>
    <property type="evidence" value="ECO:0007669"/>
    <property type="project" value="UniProtKB-KW"/>
</dbReference>
<evidence type="ECO:0000256" key="8">
    <source>
        <dbReference type="ARBA" id="ARBA00023242"/>
    </source>
</evidence>
<accession>A0A1R4AAU4</accession>
<comment type="similarity">
    <text evidence="9">Belongs to the ZNF593/BUD20 C2H2-type zinc-finger protein family.</text>
</comment>
<dbReference type="PROSITE" id="PS50157">
    <property type="entry name" value="ZINC_FINGER_C2H2_2"/>
    <property type="match status" value="1"/>
</dbReference>
<dbReference type="InterPro" id="IPR022755">
    <property type="entry name" value="Znf_C2H2_jaz"/>
</dbReference>
<keyword evidence="13" id="KW-1185">Reference proteome</keyword>
<keyword evidence="5" id="KW-0479">Metal-binding</keyword>
<evidence type="ECO:0000256" key="5">
    <source>
        <dbReference type="ARBA" id="ARBA00022723"/>
    </source>
</evidence>
<evidence type="ECO:0000313" key="13">
    <source>
        <dbReference type="Proteomes" id="UP000002899"/>
    </source>
</evidence>
<dbReference type="Proteomes" id="UP000002899">
    <property type="component" value="Chromosome II"/>
</dbReference>
<dbReference type="EMBL" id="FO082872">
    <property type="protein sequence ID" value="SJK86123.1"/>
    <property type="molecule type" value="Genomic_DNA"/>
</dbReference>
<dbReference type="PANTHER" id="PTHR46095">
    <property type="entry name" value="ZINC FINGER PROTEIN 593"/>
    <property type="match status" value="1"/>
</dbReference>
<keyword evidence="8" id="KW-0539">Nucleus</keyword>
<dbReference type="GO" id="GO:0008270">
    <property type="term" value="F:zinc ion binding"/>
    <property type="evidence" value="ECO:0007669"/>
    <property type="project" value="UniProtKB-KW"/>
</dbReference>
<organism evidence="12 13">
    <name type="scientific">Babesia microti (strain RI)</name>
    <dbReference type="NCBI Taxonomy" id="1133968"/>
    <lineage>
        <taxon>Eukaryota</taxon>
        <taxon>Sar</taxon>
        <taxon>Alveolata</taxon>
        <taxon>Apicomplexa</taxon>
        <taxon>Aconoidasida</taxon>
        <taxon>Piroplasmida</taxon>
        <taxon>Babesiidae</taxon>
        <taxon>Babesia</taxon>
    </lineage>
</organism>
<reference evidence="12 13" key="1">
    <citation type="journal article" date="2012" name="Nucleic Acids Res.">
        <title>Sequencing of the smallest Apicomplexan genome from the human pathogen Babesia microti.</title>
        <authorList>
            <person name="Cornillot E."/>
            <person name="Hadj-Kaddour K."/>
            <person name="Dassouli A."/>
            <person name="Noel B."/>
            <person name="Ranwez V."/>
            <person name="Vacherie B."/>
            <person name="Augagneur Y."/>
            <person name="Bres V."/>
            <person name="Duclos A."/>
            <person name="Randazzo S."/>
            <person name="Carcy B."/>
            <person name="Debierre-Grockiego F."/>
            <person name="Delbecq S."/>
            <person name="Moubri-Menage K."/>
            <person name="Shams-Eldin H."/>
            <person name="Usmani-Brown S."/>
            <person name="Bringaud F."/>
            <person name="Wincker P."/>
            <person name="Vivares C.P."/>
            <person name="Schwarz R.T."/>
            <person name="Schetters T.P."/>
            <person name="Krause P.J."/>
            <person name="Gorenflot A."/>
            <person name="Berry V."/>
            <person name="Barbe V."/>
            <person name="Ben Mamoun C."/>
        </authorList>
    </citation>
    <scope>NUCLEOTIDE SEQUENCE [LARGE SCALE GENOMIC DNA]</scope>
    <source>
        <strain evidence="12 13">RI</strain>
    </source>
</reference>
<dbReference type="Pfam" id="PF12171">
    <property type="entry name" value="zf-C2H2_jaz"/>
    <property type="match status" value="1"/>
</dbReference>
<proteinExistence type="inferred from homology"/>
<dbReference type="GO" id="GO:0003676">
    <property type="term" value="F:nucleic acid binding"/>
    <property type="evidence" value="ECO:0007669"/>
    <property type="project" value="InterPro"/>
</dbReference>